<sequence>MSADLGAVPRFRLPAAWPAPADRSQASQLAGFLFGPDGSTGPADSAKAALVACLGGNSPYLADLVRREPACFDLLCRRGPDAALAGILASLDALPAGQPGAAIARALRQAKRQVALVSAVADIGGLWSLEQVTGSLSRLAETALSLAVRHLLMDAARRGELRQAGHQDAGSGFVVLGMGKLGARELNYSSDIDLVLLYDPDAHPGHDELQRVFTRLSAELVRLMETRDADGYVFRMDLRLRPDPGSTPPAVSLPTAVTYYESLGQTWERAALTKARPVAGDLALGWSFLSTIGPFIWRRHLDFAAIEDIVAMKRRIDRHRGAAGRPPLGTPGATQADEVAVLLGHDLKLGHGGIREIEFLAQTMLLVWGGRAPELRDATTLGALERLAEGSYLPAGLASDLAATYRLLRTAEHRLQMRDDRQTHSLPGDRGEFDRFALFMDCEGGGEALARRLLEPMRRVHAAFGDMFATGPAGREPEPFCHLDAPDLASLLGRAGFAQPARAAAILGGWRDRHLRALRSDRAQRLLRDILPGLLAALLEQQDPMLALIRFDSLLARQSTGVQLLSLLAHNAPLLGRIAGVLGAAPFLADHLAAVPSALEGLLVPEEDGENSRRRRARLAETGIRSASGVEEAIARARTLVRGEEFRFSLAQLDGRLDTDRAGIARSDLADHVIGALLEVVLRAHRSRYGEVRGGGMVVVALGKAGSREMMAGSDLDLMLVYDHPPGIAESMLPKRDAPGVHRRALPVSQYYIRLAHAVIAALSAPGLEGPLYALDMRLRPSGSKGPVAVSLAAFRRYHAEQAWTWERMALTRARVVAGPAALRRAMRREIAQAVTGPGAGGEAPGVAGRRRTLQAAAAMRARVADERPARGSWDIKLLEGGLLEVEFIAQVLQLVRPEASPHQATRLALRSLARSGTIGRAQAMTLVGADRFWRDLQSMLRILFGTQVPEAGEAWTPPVREALLQGLRPLRIADLDALRAHMRTVASSVRAAFVELVVDAGAQEP</sequence>
<evidence type="ECO:0000259" key="8">
    <source>
        <dbReference type="Pfam" id="PF08335"/>
    </source>
</evidence>
<evidence type="ECO:0000256" key="2">
    <source>
        <dbReference type="ARBA" id="ARBA00022695"/>
    </source>
</evidence>
<dbReference type="GO" id="GO:0000820">
    <property type="term" value="P:regulation of glutamine family amino acid metabolic process"/>
    <property type="evidence" value="ECO:0007669"/>
    <property type="project" value="TreeGrafter"/>
</dbReference>
<dbReference type="InterPro" id="IPR005190">
    <property type="entry name" value="GlnE_rpt_dom"/>
</dbReference>
<dbReference type="PANTHER" id="PTHR30621">
    <property type="entry name" value="GLUTAMINE SYNTHETASE ADENYLYLTRANSFERASE"/>
    <property type="match status" value="1"/>
</dbReference>
<dbReference type="GO" id="GO:0008882">
    <property type="term" value="F:[glutamate-ammonia-ligase] adenylyltransferase activity"/>
    <property type="evidence" value="ECO:0007669"/>
    <property type="project" value="InterPro"/>
</dbReference>
<feature type="domain" description="Glutamate-ammonia ligase adenylyltransferase repeated" evidence="7">
    <location>
        <begin position="54"/>
        <end position="289"/>
    </location>
</feature>
<feature type="domain" description="PII-uridylyltransferase/Glutamine-synthetase adenylyltransferase" evidence="8">
    <location>
        <begin position="334"/>
        <end position="468"/>
    </location>
</feature>
<dbReference type="NCBIfam" id="NF010706">
    <property type="entry name" value="PRK14108.1"/>
    <property type="match status" value="1"/>
</dbReference>
<proteinExistence type="predicted"/>
<dbReference type="PANTHER" id="PTHR30621:SF0">
    <property type="entry name" value="BIFUNCTIONAL GLUTAMINE SYNTHETASE ADENYLYLTRANSFERASE_ADENYLYL-REMOVING ENZYME"/>
    <property type="match status" value="1"/>
</dbReference>
<keyword evidence="3" id="KW-0547">Nucleotide-binding</keyword>
<dbReference type="SUPFAM" id="SSF81301">
    <property type="entry name" value="Nucleotidyltransferase"/>
    <property type="match status" value="2"/>
</dbReference>
<evidence type="ECO:0000313" key="10">
    <source>
        <dbReference type="Proteomes" id="UP000305654"/>
    </source>
</evidence>
<dbReference type="InterPro" id="IPR013546">
    <property type="entry name" value="PII_UdlTrfase/GS_AdlTrfase"/>
</dbReference>
<feature type="domain" description="PII-uridylyltransferase/Glutamine-synthetase adenylyltransferase" evidence="8">
    <location>
        <begin position="859"/>
        <end position="945"/>
    </location>
</feature>
<dbReference type="Gene3D" id="1.20.120.1510">
    <property type="match status" value="1"/>
</dbReference>
<dbReference type="Pfam" id="PF08335">
    <property type="entry name" value="GlnD_UR_UTase"/>
    <property type="match status" value="2"/>
</dbReference>
<protein>
    <submittedName>
        <fullName evidence="9">Bifunctional [glutamine synthetase] adenylyltransferase/[glutamine synthetase]-adenylyl-L-tyrosine phosphorylase</fullName>
        <ecNumber evidence="9">2.7.7.89</ecNumber>
    </submittedName>
</protein>
<accession>A0A5R9JBX1</accession>
<reference evidence="9 10" key="1">
    <citation type="submission" date="2019-05" db="EMBL/GenBank/DDBJ databases">
        <authorList>
            <person name="Pankratov T."/>
            <person name="Grouzdev D."/>
        </authorList>
    </citation>
    <scope>NUCLEOTIDE SEQUENCE [LARGE SCALE GENOMIC DNA]</scope>
    <source>
        <strain evidence="9 10">KEBCLARHB70R</strain>
    </source>
</reference>
<keyword evidence="1 9" id="KW-0808">Transferase</keyword>
<evidence type="ECO:0000256" key="3">
    <source>
        <dbReference type="ARBA" id="ARBA00022741"/>
    </source>
</evidence>
<organism evidence="9 10">
    <name type="scientific">Lichenicoccus roseus</name>
    <dbReference type="NCBI Taxonomy" id="2683649"/>
    <lineage>
        <taxon>Bacteria</taxon>
        <taxon>Pseudomonadati</taxon>
        <taxon>Pseudomonadota</taxon>
        <taxon>Alphaproteobacteria</taxon>
        <taxon>Acetobacterales</taxon>
        <taxon>Acetobacteraceae</taxon>
        <taxon>Lichenicoccus</taxon>
    </lineage>
</organism>
<evidence type="ECO:0000256" key="5">
    <source>
        <dbReference type="ARBA" id="ARBA00022842"/>
    </source>
</evidence>
<dbReference type="InterPro" id="IPR043519">
    <property type="entry name" value="NT_sf"/>
</dbReference>
<evidence type="ECO:0000259" key="7">
    <source>
        <dbReference type="Pfam" id="PF03710"/>
    </source>
</evidence>
<evidence type="ECO:0000313" key="9">
    <source>
        <dbReference type="EMBL" id="TLU74027.1"/>
    </source>
</evidence>
<keyword evidence="2 9" id="KW-0548">Nucleotidyltransferase</keyword>
<dbReference type="GO" id="GO:0047388">
    <property type="term" value="F:[glutamine synthetase]-adenylyl-L-tyrosine phosphorylase activity"/>
    <property type="evidence" value="ECO:0007669"/>
    <property type="project" value="UniProtKB-EC"/>
</dbReference>
<keyword evidence="4" id="KW-0067">ATP-binding</keyword>
<dbReference type="EMBL" id="VCDI01000001">
    <property type="protein sequence ID" value="TLU74027.1"/>
    <property type="molecule type" value="Genomic_DNA"/>
</dbReference>
<dbReference type="EC" id="2.7.7.89" evidence="9"/>
<dbReference type="GO" id="GO:0005829">
    <property type="term" value="C:cytosol"/>
    <property type="evidence" value="ECO:0007669"/>
    <property type="project" value="TreeGrafter"/>
</dbReference>
<feature type="domain" description="Glutamate-ammonia ligase adenylyltransferase repeated" evidence="7">
    <location>
        <begin position="577"/>
        <end position="826"/>
    </location>
</feature>
<keyword evidence="6" id="KW-0511">Multifunctional enzyme</keyword>
<dbReference type="Gene3D" id="1.20.120.330">
    <property type="entry name" value="Nucleotidyltransferases domain 2"/>
    <property type="match status" value="2"/>
</dbReference>
<dbReference type="Pfam" id="PF03710">
    <property type="entry name" value="GlnE"/>
    <property type="match status" value="2"/>
</dbReference>
<name>A0A5R9JBX1_9PROT</name>
<evidence type="ECO:0000256" key="1">
    <source>
        <dbReference type="ARBA" id="ARBA00022679"/>
    </source>
</evidence>
<comment type="caution">
    <text evidence="9">The sequence shown here is derived from an EMBL/GenBank/DDBJ whole genome shotgun (WGS) entry which is preliminary data.</text>
</comment>
<dbReference type="OrthoDB" id="9759366at2"/>
<evidence type="ECO:0000256" key="4">
    <source>
        <dbReference type="ARBA" id="ARBA00022840"/>
    </source>
</evidence>
<dbReference type="SUPFAM" id="SSF81593">
    <property type="entry name" value="Nucleotidyltransferase substrate binding subunit/domain"/>
    <property type="match status" value="2"/>
</dbReference>
<dbReference type="Gene3D" id="3.30.460.10">
    <property type="entry name" value="Beta Polymerase, domain 2"/>
    <property type="match status" value="2"/>
</dbReference>
<dbReference type="AlphaFoldDB" id="A0A5R9JBX1"/>
<dbReference type="CDD" id="cd05401">
    <property type="entry name" value="NT_GlnE_GlnD_like"/>
    <property type="match status" value="2"/>
</dbReference>
<keyword evidence="5" id="KW-0460">Magnesium</keyword>
<dbReference type="GO" id="GO:0005524">
    <property type="term" value="F:ATP binding"/>
    <property type="evidence" value="ECO:0007669"/>
    <property type="project" value="UniProtKB-KW"/>
</dbReference>
<keyword evidence="10" id="KW-1185">Reference proteome</keyword>
<evidence type="ECO:0000256" key="6">
    <source>
        <dbReference type="ARBA" id="ARBA00023268"/>
    </source>
</evidence>
<gene>
    <name evidence="9" type="ORF">FE263_02085</name>
</gene>
<dbReference type="Proteomes" id="UP000305654">
    <property type="component" value="Unassembled WGS sequence"/>
</dbReference>
<dbReference type="InterPro" id="IPR023057">
    <property type="entry name" value="GlnE"/>
</dbReference>